<dbReference type="PROSITE" id="PS01081">
    <property type="entry name" value="HTH_TETR_1"/>
    <property type="match status" value="1"/>
</dbReference>
<evidence type="ECO:0000256" key="1">
    <source>
        <dbReference type="ARBA" id="ARBA00023125"/>
    </source>
</evidence>
<dbReference type="SUPFAM" id="SSF46689">
    <property type="entry name" value="Homeodomain-like"/>
    <property type="match status" value="1"/>
</dbReference>
<dbReference type="RefSeq" id="WP_345681229.1">
    <property type="nucleotide sequence ID" value="NZ_BAABHS010000075.1"/>
</dbReference>
<dbReference type="PANTHER" id="PTHR30055:SF146">
    <property type="entry name" value="HTH-TYPE TRANSCRIPTIONAL DUAL REGULATOR CECR"/>
    <property type="match status" value="1"/>
</dbReference>
<accession>A0ABP9IIW7</accession>
<dbReference type="PROSITE" id="PS50977">
    <property type="entry name" value="HTH_TETR_2"/>
    <property type="match status" value="1"/>
</dbReference>
<evidence type="ECO:0000256" key="3">
    <source>
        <dbReference type="SAM" id="MobiDB-lite"/>
    </source>
</evidence>
<dbReference type="InterPro" id="IPR009057">
    <property type="entry name" value="Homeodomain-like_sf"/>
</dbReference>
<dbReference type="InterPro" id="IPR050109">
    <property type="entry name" value="HTH-type_TetR-like_transc_reg"/>
</dbReference>
<organism evidence="5 6">
    <name type="scientific">Yinghuangia aomiensis</name>
    <dbReference type="NCBI Taxonomy" id="676205"/>
    <lineage>
        <taxon>Bacteria</taxon>
        <taxon>Bacillati</taxon>
        <taxon>Actinomycetota</taxon>
        <taxon>Actinomycetes</taxon>
        <taxon>Kitasatosporales</taxon>
        <taxon>Streptomycetaceae</taxon>
        <taxon>Yinghuangia</taxon>
    </lineage>
</organism>
<evidence type="ECO:0000259" key="4">
    <source>
        <dbReference type="PROSITE" id="PS50977"/>
    </source>
</evidence>
<feature type="compositionally biased region" description="Pro residues" evidence="3">
    <location>
        <begin position="9"/>
        <end position="24"/>
    </location>
</feature>
<name>A0ABP9IIW7_9ACTN</name>
<dbReference type="Gene3D" id="1.10.357.10">
    <property type="entry name" value="Tetracycline Repressor, domain 2"/>
    <property type="match status" value="1"/>
</dbReference>
<reference evidence="6" key="1">
    <citation type="journal article" date="2019" name="Int. J. Syst. Evol. Microbiol.">
        <title>The Global Catalogue of Microorganisms (GCM) 10K type strain sequencing project: providing services to taxonomists for standard genome sequencing and annotation.</title>
        <authorList>
            <consortium name="The Broad Institute Genomics Platform"/>
            <consortium name="The Broad Institute Genome Sequencing Center for Infectious Disease"/>
            <person name="Wu L."/>
            <person name="Ma J."/>
        </authorList>
    </citation>
    <scope>NUCLEOTIDE SEQUENCE [LARGE SCALE GENOMIC DNA]</scope>
    <source>
        <strain evidence="6">JCM 17986</strain>
    </source>
</reference>
<feature type="region of interest" description="Disordered" evidence="3">
    <location>
        <begin position="1"/>
        <end position="28"/>
    </location>
</feature>
<feature type="DNA-binding region" description="H-T-H motif" evidence="2">
    <location>
        <begin position="49"/>
        <end position="68"/>
    </location>
</feature>
<gene>
    <name evidence="5" type="ORF">GCM10023205_84550</name>
</gene>
<dbReference type="PANTHER" id="PTHR30055">
    <property type="entry name" value="HTH-TYPE TRANSCRIPTIONAL REGULATOR RUTR"/>
    <property type="match status" value="1"/>
</dbReference>
<dbReference type="EMBL" id="BAABHS010000075">
    <property type="protein sequence ID" value="GAA4997942.1"/>
    <property type="molecule type" value="Genomic_DNA"/>
</dbReference>
<dbReference type="InterPro" id="IPR001647">
    <property type="entry name" value="HTH_TetR"/>
</dbReference>
<protein>
    <submittedName>
        <fullName evidence="5">TetR/AcrR family transcriptional regulator</fullName>
    </submittedName>
</protein>
<feature type="domain" description="HTH tetR-type" evidence="4">
    <location>
        <begin position="26"/>
        <end position="86"/>
    </location>
</feature>
<dbReference type="Proteomes" id="UP001500466">
    <property type="component" value="Unassembled WGS sequence"/>
</dbReference>
<evidence type="ECO:0000313" key="6">
    <source>
        <dbReference type="Proteomes" id="UP001500466"/>
    </source>
</evidence>
<dbReference type="PRINTS" id="PR00455">
    <property type="entry name" value="HTHTETR"/>
</dbReference>
<evidence type="ECO:0000313" key="5">
    <source>
        <dbReference type="EMBL" id="GAA4997942.1"/>
    </source>
</evidence>
<dbReference type="Pfam" id="PF00440">
    <property type="entry name" value="TetR_N"/>
    <property type="match status" value="1"/>
</dbReference>
<evidence type="ECO:0000256" key="2">
    <source>
        <dbReference type="PROSITE-ProRule" id="PRU00335"/>
    </source>
</evidence>
<dbReference type="InterPro" id="IPR023772">
    <property type="entry name" value="DNA-bd_HTH_TetR-type_CS"/>
</dbReference>
<sequence>MRPQQTPRAPAPATAPPASPPAPGTGPQRARILGTALALMSAQGFAATSMRTIATACDLNVATLYHYFPSKADILRALVKERAYPDRFTETPAVDAALPPRARLVALMTRLWQAALAERALLRLILSEGLRGDELSRGVAGGLTIAADASIARWLAELFPELPSGRTRIARLLRALLETALVDHLAAARPGVRERLREEVADLAALIFPEEQG</sequence>
<proteinExistence type="predicted"/>
<keyword evidence="1 2" id="KW-0238">DNA-binding</keyword>
<keyword evidence="6" id="KW-1185">Reference proteome</keyword>
<comment type="caution">
    <text evidence="5">The sequence shown here is derived from an EMBL/GenBank/DDBJ whole genome shotgun (WGS) entry which is preliminary data.</text>
</comment>